<feature type="transmembrane region" description="Helical" evidence="1">
    <location>
        <begin position="12"/>
        <end position="35"/>
    </location>
</feature>
<dbReference type="GO" id="GO:0009100">
    <property type="term" value="P:glycoprotein metabolic process"/>
    <property type="evidence" value="ECO:0007669"/>
    <property type="project" value="UniProtKB-ARBA"/>
</dbReference>
<dbReference type="AlphaFoldDB" id="A0A2C9LHR5"/>
<organism evidence="3 4">
    <name type="scientific">Biomphalaria glabrata</name>
    <name type="common">Bloodfluke planorb</name>
    <name type="synonym">Freshwater snail</name>
    <dbReference type="NCBI Taxonomy" id="6526"/>
    <lineage>
        <taxon>Eukaryota</taxon>
        <taxon>Metazoa</taxon>
        <taxon>Spiralia</taxon>
        <taxon>Lophotrochozoa</taxon>
        <taxon>Mollusca</taxon>
        <taxon>Gastropoda</taxon>
        <taxon>Heterobranchia</taxon>
        <taxon>Euthyneura</taxon>
        <taxon>Panpulmonata</taxon>
        <taxon>Hygrophila</taxon>
        <taxon>Lymnaeoidea</taxon>
        <taxon>Planorbidae</taxon>
        <taxon>Biomphalaria</taxon>
    </lineage>
</organism>
<feature type="domain" description="LicD/FKTN/FKRP nucleotidyltransferase" evidence="2">
    <location>
        <begin position="125"/>
        <end position="170"/>
    </location>
</feature>
<dbReference type="RefSeq" id="XP_013071698.2">
    <property type="nucleotide sequence ID" value="XM_013216244.2"/>
</dbReference>
<keyword evidence="1" id="KW-0472">Membrane</keyword>
<dbReference type="OrthoDB" id="444255at2759"/>
<dbReference type="Proteomes" id="UP000076420">
    <property type="component" value="Unassembled WGS sequence"/>
</dbReference>
<dbReference type="InterPro" id="IPR007074">
    <property type="entry name" value="LicD/FKTN/FKRP_NTP_transf"/>
</dbReference>
<dbReference type="PANTHER" id="PTHR43404:SF1">
    <property type="entry name" value="MNN4P"/>
    <property type="match status" value="1"/>
</dbReference>
<sequence length="331" mass="38429">MSLQTTLRGSVLIRRSIYVFLVSTSALLFTLNLTYTKPEMTTSDTTYRYYFHPPWTNFSFPEINETRVLQNEGQNVGRAQTVYFLTPRDPNASESTSDMLAFQPVLSFEDRQAVLLVFQNFVRACSQYNVTFFLYGGTLLGSLRHHDIIPWDDDIDVMVNTSDRALLHHALLSVGKDFHLKSPENLRWKFFWTKPKTLPKNQFRWPYVDIFFYSENSSHICDQEFSATFCFSKRHVFPLCLRPLAGALLPAPHETTVVVDQNYSPSLCSSLRYSHKLEHLTPTRTWMTIPCTRLYGLYPFVHTQTIHGRLHENLMLNSTLIETFIVPERCS</sequence>
<protein>
    <recommendedName>
        <fullName evidence="2">LicD/FKTN/FKRP nucleotidyltransferase domain-containing protein</fullName>
    </recommendedName>
</protein>
<dbReference type="PANTHER" id="PTHR43404">
    <property type="entry name" value="LIPOPOLYSACCHARIDE CHOLINEPHOSPHOTRANSFERASE LICD"/>
    <property type="match status" value="1"/>
</dbReference>
<dbReference type="VEuPathDB" id="VectorBase:BGLAX_036308"/>
<gene>
    <name evidence="3" type="primary">106058752</name>
</gene>
<evidence type="ECO:0000313" key="4">
    <source>
        <dbReference type="Proteomes" id="UP000076420"/>
    </source>
</evidence>
<accession>A0A2C9LHR5</accession>
<dbReference type="VEuPathDB" id="VectorBase:BGLB031230"/>
<proteinExistence type="predicted"/>
<reference evidence="3" key="1">
    <citation type="submission" date="2020-05" db="UniProtKB">
        <authorList>
            <consortium name="EnsemblMetazoa"/>
        </authorList>
    </citation>
    <scope>IDENTIFICATION</scope>
    <source>
        <strain evidence="3">BB02</strain>
    </source>
</reference>
<keyword evidence="1" id="KW-0812">Transmembrane</keyword>
<dbReference type="InterPro" id="IPR052942">
    <property type="entry name" value="LPS_cholinephosphotransferase"/>
</dbReference>
<evidence type="ECO:0000259" key="2">
    <source>
        <dbReference type="Pfam" id="PF04991"/>
    </source>
</evidence>
<evidence type="ECO:0000313" key="3">
    <source>
        <dbReference type="EnsemblMetazoa" id="BGLB031230-PC"/>
    </source>
</evidence>
<dbReference type="Pfam" id="PF04991">
    <property type="entry name" value="LicD"/>
    <property type="match status" value="1"/>
</dbReference>
<dbReference type="EnsemblMetazoa" id="BGLB031230-RC">
    <property type="protein sequence ID" value="BGLB031230-PC"/>
    <property type="gene ID" value="BGLB031230"/>
</dbReference>
<keyword evidence="1" id="KW-1133">Transmembrane helix</keyword>
<name>A0A2C9LHR5_BIOGL</name>
<evidence type="ECO:0000256" key="1">
    <source>
        <dbReference type="SAM" id="Phobius"/>
    </source>
</evidence>